<evidence type="ECO:0000313" key="3">
    <source>
        <dbReference type="Proteomes" id="UP000011058"/>
    </source>
</evidence>
<name>I0K6D8_9BACT</name>
<dbReference type="eggNOG" id="COG3291">
    <property type="taxonomic scope" value="Bacteria"/>
</dbReference>
<evidence type="ECO:0008006" key="4">
    <source>
        <dbReference type="Google" id="ProtNLM"/>
    </source>
</evidence>
<keyword evidence="1" id="KW-0732">Signal</keyword>
<evidence type="ECO:0000313" key="2">
    <source>
        <dbReference type="EMBL" id="CCG99691.1"/>
    </source>
</evidence>
<protein>
    <recommendedName>
        <fullName evidence="4">Gliding motility-associated C-terminal domain-containing protein</fullName>
    </recommendedName>
</protein>
<feature type="signal peptide" evidence="1">
    <location>
        <begin position="1"/>
        <end position="23"/>
    </location>
</feature>
<evidence type="ECO:0000256" key="1">
    <source>
        <dbReference type="SAM" id="SignalP"/>
    </source>
</evidence>
<dbReference type="Proteomes" id="UP000011058">
    <property type="component" value="Chromosome"/>
</dbReference>
<dbReference type="AlphaFoldDB" id="I0K6D8"/>
<keyword evidence="3" id="KW-1185">Reference proteome</keyword>
<dbReference type="HOGENOM" id="CLU_535172_0_0_10"/>
<organism evidence="2 3">
    <name type="scientific">Fibrella aestuarina BUZ 2</name>
    <dbReference type="NCBI Taxonomy" id="1166018"/>
    <lineage>
        <taxon>Bacteria</taxon>
        <taxon>Pseudomonadati</taxon>
        <taxon>Bacteroidota</taxon>
        <taxon>Cytophagia</taxon>
        <taxon>Cytophagales</taxon>
        <taxon>Spirosomataceae</taxon>
        <taxon>Fibrella</taxon>
    </lineage>
</organism>
<dbReference type="KEGG" id="fae:FAES_1681"/>
<dbReference type="Pfam" id="PF13585">
    <property type="entry name" value="CHU_C"/>
    <property type="match status" value="1"/>
</dbReference>
<dbReference type="NCBIfam" id="TIGR04131">
    <property type="entry name" value="Bac_Flav_CTERM"/>
    <property type="match status" value="1"/>
</dbReference>
<dbReference type="InterPro" id="IPR026341">
    <property type="entry name" value="T9SS_type_B"/>
</dbReference>
<accession>I0K6D8</accession>
<dbReference type="STRING" id="1166018.FAES_1681"/>
<reference evidence="2 3" key="1">
    <citation type="journal article" date="2012" name="J. Bacteriol.">
        <title>Genome Sequence of Fibrella aestuarina BUZ 2T, a Filamentous Marine Bacterium.</title>
        <authorList>
            <person name="Filippini M."/>
            <person name="Qi W."/>
            <person name="Blom J."/>
            <person name="Goesmann A."/>
            <person name="Smits T.H."/>
            <person name="Bagheri H.C."/>
        </authorList>
    </citation>
    <scope>NUCLEOTIDE SEQUENCE [LARGE SCALE GENOMIC DNA]</scope>
    <source>
        <strain evidence="3">BUZ 2T</strain>
    </source>
</reference>
<dbReference type="EMBL" id="HE796683">
    <property type="protein sequence ID" value="CCG99691.1"/>
    <property type="molecule type" value="Genomic_DNA"/>
</dbReference>
<proteinExistence type="predicted"/>
<sequence>MRVQWAFVRKLLVALLLPLGVMAQELIPNGSFETYLNCPKQDNLLSEAAPWYNPNRATPDFYHTCFNTGQMDLPPRSGQGLGRLFMDLGWAEYMATPLKTPLDAGEAYQFEMYISSATPTRYPSGSFGAYFSQQPLNSPLKDLLSVSGQVQVLDNSPQRLPRRLQWEQLSGCFVARGGERHVTIGNFVKLPVLLGYYYLFIDDVSLRPIRLNLGRDTTLCGRQSTLLLNANTPGGIDYKWNTGSTAQTLTVTKPGKYWVTVTTACKTLSDTITVDYSLDFSLGRDTTLCEGASMTLRVPVPGTFRWQDGSGQATYQVRGPGTYRVQVTGAGCTVADTIQVRYVLPPRLDLGPDKQLCGLEVYTIKPAVAEGTFRWLDAFPETDRMVNASGSFRASVTNDCATVSDVVDIDYSGCECTIQAPDAFSPNADGLNDVFQPVACGDITFTTMAVYNRWGELIFQTSSAPFVWDGTYKGQRCQSAVYTWRVDYKLSRLGKEPVFQTINSRILLAQ</sequence>
<feature type="chain" id="PRO_5003630321" description="Gliding motility-associated C-terminal domain-containing protein" evidence="1">
    <location>
        <begin position="24"/>
        <end position="510"/>
    </location>
</feature>
<gene>
    <name evidence="2" type="ORF">FAES_1681</name>
</gene>
<dbReference type="OrthoDB" id="1491125at2"/>
<dbReference type="eggNOG" id="COG2885">
    <property type="taxonomic scope" value="Bacteria"/>
</dbReference>